<gene>
    <name evidence="1" type="ORF">VF08_10205</name>
</gene>
<dbReference type="Proteomes" id="UP000222310">
    <property type="component" value="Unassembled WGS sequence"/>
</dbReference>
<accession>A0A9Q6ELV7</accession>
<comment type="caution">
    <text evidence="1">The sequence shown here is derived from an EMBL/GenBank/DDBJ whole genome shotgun (WGS) entry which is preliminary data.</text>
</comment>
<evidence type="ECO:0000313" key="1">
    <source>
        <dbReference type="EMBL" id="PHK04744.1"/>
    </source>
</evidence>
<evidence type="ECO:0000313" key="2">
    <source>
        <dbReference type="Proteomes" id="UP000222310"/>
    </source>
</evidence>
<name>A0A9Q6ELV7_NOSLI</name>
<protein>
    <submittedName>
        <fullName evidence="1">Uncharacterized protein</fullName>
    </submittedName>
</protein>
<sequence>MRDKGAVKIMKFQPVFSSATLPNTIDFLQKSGKGGKGLLFSLSPVGELVEPLTFSLFPK</sequence>
<dbReference type="EMBL" id="LAHD01000022">
    <property type="protein sequence ID" value="PHK04744.1"/>
    <property type="molecule type" value="Genomic_DNA"/>
</dbReference>
<dbReference type="RefSeq" id="WP_099067591.1">
    <property type="nucleotide sequence ID" value="NZ_LAHD01000022.1"/>
</dbReference>
<dbReference type="GeneID" id="57093386"/>
<reference evidence="1 2" key="1">
    <citation type="submission" date="2015-02" db="EMBL/GenBank/DDBJ databases">
        <title>Nostoc linckia genome annotation.</title>
        <authorList>
            <person name="Zhou Z."/>
        </authorList>
    </citation>
    <scope>NUCLEOTIDE SEQUENCE [LARGE SCALE GENOMIC DNA]</scope>
    <source>
        <strain evidence="2">z8</strain>
    </source>
</reference>
<organism evidence="1 2">
    <name type="scientific">Nostoc linckia z8</name>
    <dbReference type="NCBI Taxonomy" id="1628746"/>
    <lineage>
        <taxon>Bacteria</taxon>
        <taxon>Bacillati</taxon>
        <taxon>Cyanobacteriota</taxon>
        <taxon>Cyanophyceae</taxon>
        <taxon>Nostocales</taxon>
        <taxon>Nostocaceae</taxon>
        <taxon>Nostoc</taxon>
    </lineage>
</organism>
<proteinExistence type="predicted"/>
<dbReference type="AlphaFoldDB" id="A0A9Q6ELV7"/>